<dbReference type="Proteomes" id="UP001597546">
    <property type="component" value="Unassembled WGS sequence"/>
</dbReference>
<comment type="caution">
    <text evidence="3">The sequence shown here is derived from an EMBL/GenBank/DDBJ whole genome shotgun (WGS) entry which is preliminary data.</text>
</comment>
<dbReference type="EMBL" id="JBHULV010000008">
    <property type="protein sequence ID" value="MFD2730568.1"/>
    <property type="molecule type" value="Genomic_DNA"/>
</dbReference>
<sequence length="406" mass="47065">MKLKIRIAFFFAFITCTSFAQLKNYKYQQELKGINDKWHSIVLPDELFSKVSADFSDIRVFGVTKTDTLEAPYLMQIAKDEVQNQIVDFKLINQNSDSKGYYYTFKLDDDVLLNQISLDFKEANFEYAVNLEASNNQNEWFNILNNYRILSIKNSLTNYKFTKLSFTDVQYKYFRLFIPTNKDPELTAAKLILVQTKLGLQKLYQAQSVIIKQAKKEKQTIISVTLPLAVPISKVKILVNNDFDYYRPINISAITDSVKTVKGWVYNYQSLHSATLNSIENNEFQFNSTILKKLEIMIDNGDNQALDISGVELNGFVYQLLVRFNQPATYFLAYGNEKANEPNYDIKNFTDKIPTGLTQLSLGEEKSNILKTEKEEPLFENKLWLWVIMGLIICLLGWFTLKMMRS</sequence>
<dbReference type="InterPro" id="IPR025060">
    <property type="entry name" value="DUF3999"/>
</dbReference>
<gene>
    <name evidence="3" type="ORF">ACFSSE_02530</name>
</gene>
<accession>A0ABW5TP78</accession>
<evidence type="ECO:0000313" key="4">
    <source>
        <dbReference type="Proteomes" id="UP001597546"/>
    </source>
</evidence>
<reference evidence="4" key="1">
    <citation type="journal article" date="2019" name="Int. J. Syst. Evol. Microbiol.">
        <title>The Global Catalogue of Microorganisms (GCM) 10K type strain sequencing project: providing services to taxonomists for standard genome sequencing and annotation.</title>
        <authorList>
            <consortium name="The Broad Institute Genomics Platform"/>
            <consortium name="The Broad Institute Genome Sequencing Center for Infectious Disease"/>
            <person name="Wu L."/>
            <person name="Ma J."/>
        </authorList>
    </citation>
    <scope>NUCLEOTIDE SEQUENCE [LARGE SCALE GENOMIC DNA]</scope>
    <source>
        <strain evidence="4">KCTC 42456</strain>
    </source>
</reference>
<keyword evidence="1" id="KW-0472">Membrane</keyword>
<organism evidence="3 4">
    <name type="scientific">Pedobacter alpinus</name>
    <dbReference type="NCBI Taxonomy" id="1590643"/>
    <lineage>
        <taxon>Bacteria</taxon>
        <taxon>Pseudomonadati</taxon>
        <taxon>Bacteroidota</taxon>
        <taxon>Sphingobacteriia</taxon>
        <taxon>Sphingobacteriales</taxon>
        <taxon>Sphingobacteriaceae</taxon>
        <taxon>Pedobacter</taxon>
    </lineage>
</organism>
<evidence type="ECO:0000256" key="2">
    <source>
        <dbReference type="SAM" id="SignalP"/>
    </source>
</evidence>
<feature type="signal peptide" evidence="2">
    <location>
        <begin position="1"/>
        <end position="20"/>
    </location>
</feature>
<keyword evidence="1" id="KW-0812">Transmembrane</keyword>
<name>A0ABW5TP78_9SPHI</name>
<keyword evidence="4" id="KW-1185">Reference proteome</keyword>
<protein>
    <submittedName>
        <fullName evidence="3">DUF3999 family protein</fullName>
    </submittedName>
</protein>
<dbReference type="Pfam" id="PF13163">
    <property type="entry name" value="DUF3999"/>
    <property type="match status" value="1"/>
</dbReference>
<evidence type="ECO:0000256" key="1">
    <source>
        <dbReference type="SAM" id="Phobius"/>
    </source>
</evidence>
<keyword evidence="2" id="KW-0732">Signal</keyword>
<evidence type="ECO:0000313" key="3">
    <source>
        <dbReference type="EMBL" id="MFD2730568.1"/>
    </source>
</evidence>
<dbReference type="RefSeq" id="WP_379040657.1">
    <property type="nucleotide sequence ID" value="NZ_JBHSKW010000005.1"/>
</dbReference>
<proteinExistence type="predicted"/>
<feature type="chain" id="PRO_5046165994" evidence="2">
    <location>
        <begin position="21"/>
        <end position="406"/>
    </location>
</feature>
<keyword evidence="1" id="KW-1133">Transmembrane helix</keyword>
<feature type="transmembrane region" description="Helical" evidence="1">
    <location>
        <begin position="383"/>
        <end position="401"/>
    </location>
</feature>